<proteinExistence type="predicted"/>
<dbReference type="EMBL" id="KQ964255">
    <property type="protein sequence ID" value="KXJ89291.1"/>
    <property type="molecule type" value="Genomic_DNA"/>
</dbReference>
<evidence type="ECO:0000313" key="2">
    <source>
        <dbReference type="Proteomes" id="UP000070501"/>
    </source>
</evidence>
<keyword evidence="2" id="KW-1185">Reference proteome</keyword>
<protein>
    <submittedName>
        <fullName evidence="1">Uncharacterized protein</fullName>
    </submittedName>
</protein>
<dbReference type="Proteomes" id="UP000070501">
    <property type="component" value="Unassembled WGS sequence"/>
</dbReference>
<gene>
    <name evidence="1" type="ORF">Micbo1qcDRAFT_206253</name>
</gene>
<accession>A0A136IWJ5</accession>
<sequence>MDTIHPEQCYLCNEPPAMQQEKIFVLARFRRYSDALHASQLVSFTIATYEDGRFSSPLSVLRVLQQAVAKTRGGSLQAQIVSAQIHWSQQTTEDQHKSLELVSMSKEDAMLQVIGMAKRNTGDWLEAVFETP</sequence>
<name>A0A136IWJ5_9PEZI</name>
<reference evidence="2" key="1">
    <citation type="submission" date="2016-02" db="EMBL/GenBank/DDBJ databases">
        <title>Draft genome sequence of Microdochium bolleyi, a fungal endophyte of beachgrass.</title>
        <authorList>
            <consortium name="DOE Joint Genome Institute"/>
            <person name="David A.S."/>
            <person name="May G."/>
            <person name="Haridas S."/>
            <person name="Lim J."/>
            <person name="Wang M."/>
            <person name="Labutti K."/>
            <person name="Lipzen A."/>
            <person name="Barry K."/>
            <person name="Grigoriev I.V."/>
        </authorList>
    </citation>
    <scope>NUCLEOTIDE SEQUENCE [LARGE SCALE GENOMIC DNA]</scope>
    <source>
        <strain evidence="2">J235TASD1</strain>
    </source>
</reference>
<dbReference type="AlphaFoldDB" id="A0A136IWJ5"/>
<dbReference type="InParanoid" id="A0A136IWJ5"/>
<organism evidence="1 2">
    <name type="scientific">Microdochium bolleyi</name>
    <dbReference type="NCBI Taxonomy" id="196109"/>
    <lineage>
        <taxon>Eukaryota</taxon>
        <taxon>Fungi</taxon>
        <taxon>Dikarya</taxon>
        <taxon>Ascomycota</taxon>
        <taxon>Pezizomycotina</taxon>
        <taxon>Sordariomycetes</taxon>
        <taxon>Xylariomycetidae</taxon>
        <taxon>Xylariales</taxon>
        <taxon>Microdochiaceae</taxon>
        <taxon>Microdochium</taxon>
    </lineage>
</organism>
<evidence type="ECO:0000313" key="1">
    <source>
        <dbReference type="EMBL" id="KXJ89291.1"/>
    </source>
</evidence>